<proteinExistence type="predicted"/>
<keyword evidence="4" id="KW-1185">Reference proteome</keyword>
<evidence type="ECO:0000256" key="1">
    <source>
        <dbReference type="SAM" id="MobiDB-lite"/>
    </source>
</evidence>
<dbReference type="GeneID" id="27320344"/>
<dbReference type="Proteomes" id="UP000054302">
    <property type="component" value="Unassembled WGS sequence"/>
</dbReference>
<evidence type="ECO:0000259" key="2">
    <source>
        <dbReference type="PROSITE" id="PS00028"/>
    </source>
</evidence>
<gene>
    <name evidence="3" type="ORF">PV10_02499</name>
</gene>
<protein>
    <recommendedName>
        <fullName evidence="2">C2H2-type domain-containing protein</fullName>
    </recommendedName>
</protein>
<dbReference type="EMBL" id="KN847521">
    <property type="protein sequence ID" value="KIV94767.1"/>
    <property type="molecule type" value="Genomic_DNA"/>
</dbReference>
<dbReference type="HOGENOM" id="CLU_866076_0_0_1"/>
<organism evidence="3 4">
    <name type="scientific">Exophiala mesophila</name>
    <name type="common">Black yeast-like fungus</name>
    <dbReference type="NCBI Taxonomy" id="212818"/>
    <lineage>
        <taxon>Eukaryota</taxon>
        <taxon>Fungi</taxon>
        <taxon>Dikarya</taxon>
        <taxon>Ascomycota</taxon>
        <taxon>Pezizomycotina</taxon>
        <taxon>Eurotiomycetes</taxon>
        <taxon>Chaetothyriomycetidae</taxon>
        <taxon>Chaetothyriales</taxon>
        <taxon>Herpotrichiellaceae</taxon>
        <taxon>Exophiala</taxon>
    </lineage>
</organism>
<accession>A0A0D1ZJF9</accession>
<feature type="region of interest" description="Disordered" evidence="1">
    <location>
        <begin position="1"/>
        <end position="126"/>
    </location>
</feature>
<feature type="region of interest" description="Disordered" evidence="1">
    <location>
        <begin position="285"/>
        <end position="321"/>
    </location>
</feature>
<feature type="domain" description="C2H2-type" evidence="2">
    <location>
        <begin position="264"/>
        <end position="285"/>
    </location>
</feature>
<reference evidence="3 4" key="1">
    <citation type="submission" date="2015-01" db="EMBL/GenBank/DDBJ databases">
        <title>The Genome Sequence of Exophiala mesophila CBS40295.</title>
        <authorList>
            <consortium name="The Broad Institute Genomics Platform"/>
            <person name="Cuomo C."/>
            <person name="de Hoog S."/>
            <person name="Gorbushina A."/>
            <person name="Stielow B."/>
            <person name="Teixiera M."/>
            <person name="Abouelleil A."/>
            <person name="Chapman S.B."/>
            <person name="Priest M."/>
            <person name="Young S.K."/>
            <person name="Wortman J."/>
            <person name="Nusbaum C."/>
            <person name="Birren B."/>
        </authorList>
    </citation>
    <scope>NUCLEOTIDE SEQUENCE [LARGE SCALE GENOMIC DNA]</scope>
    <source>
        <strain evidence="3 4">CBS 40295</strain>
    </source>
</reference>
<feature type="compositionally biased region" description="Basic and acidic residues" evidence="1">
    <location>
        <begin position="99"/>
        <end position="117"/>
    </location>
</feature>
<feature type="compositionally biased region" description="Low complexity" evidence="1">
    <location>
        <begin position="34"/>
        <end position="47"/>
    </location>
</feature>
<evidence type="ECO:0000313" key="3">
    <source>
        <dbReference type="EMBL" id="KIV94767.1"/>
    </source>
</evidence>
<dbReference type="PROSITE" id="PS00028">
    <property type="entry name" value="ZINC_FINGER_C2H2_1"/>
    <property type="match status" value="1"/>
</dbReference>
<evidence type="ECO:0000313" key="4">
    <source>
        <dbReference type="Proteomes" id="UP000054302"/>
    </source>
</evidence>
<feature type="compositionally biased region" description="Basic and acidic residues" evidence="1">
    <location>
        <begin position="57"/>
        <end position="70"/>
    </location>
</feature>
<dbReference type="RefSeq" id="XP_016226341.1">
    <property type="nucleotide sequence ID" value="XM_016366823.1"/>
</dbReference>
<name>A0A0D1ZJF9_EXOME</name>
<sequence>MKPFLPGPQHAKSKTKQRDSTAIPQYAPKTRLNPRSPIPVSSPRSYPNDFDSQAETEYNRTDVEDYRVESELDYNMSGGRRADKPSKMQDFNRGPDQNRGSRPELRTPPQRHNDDPHFSSYGPDEMNQHFQETSLQDSPPFPVDGPSLYEQIHVLRLQNASVTYDSSSRNAYVHDPHGRNTSPLSSLRGFGPDFDPEKPNHDEIKAIDHALAHVINTGGRVQFLPFDCRPHLDSNPLLVCNGCSRSFHTVIDRDNHMGAGKLPCPKCNAFFECPVQMEGHLSMVHRHHRGSTHPGTPSTGYSEPFTPRNENQGGWNKGASR</sequence>
<dbReference type="AlphaFoldDB" id="A0A0D1ZJF9"/>
<dbReference type="InterPro" id="IPR013087">
    <property type="entry name" value="Znf_C2H2_type"/>
</dbReference>
<dbReference type="OrthoDB" id="4136084at2759"/>
<dbReference type="VEuPathDB" id="FungiDB:PV10_02499"/>